<dbReference type="GO" id="GO:0031956">
    <property type="term" value="F:medium-chain fatty acid-CoA ligase activity"/>
    <property type="evidence" value="ECO:0007669"/>
    <property type="project" value="TreeGrafter"/>
</dbReference>
<dbReference type="PANTHER" id="PTHR43201:SF8">
    <property type="entry name" value="ACYL-COA SYNTHETASE FAMILY MEMBER 3"/>
    <property type="match status" value="1"/>
</dbReference>
<evidence type="ECO:0000313" key="3">
    <source>
        <dbReference type="EMBL" id="GBF52005.1"/>
    </source>
</evidence>
<dbReference type="InterPro" id="IPR042099">
    <property type="entry name" value="ANL_N_sf"/>
</dbReference>
<sequence>MPELIFANTDYFLSGAWETALAMGKTSPILIDPKWEGTSLHSQLQTSLHKLPSAEDGHFWMATSGSTGTIKLVEKSLAELRAEVDFWIDASALAWKLSEIDRFFVSVPLCHLYGLLWGYLIPKTLGKPIFLHAFRDPKDGLPSEKSKHDLLVSIPYLIDRNLQEKQNLPQKILSSGAKFPVPLAKRIREMGHYSVQEIYGSTETGAMGVRDPLFEARFYLLASVEPKSKWIDGQSILQVKSPFISKRAFKDSGDHWIAESLLDENGFYETGDAGELNEDQWNLHGRVDRIIKRKGKRVSLDHIENLIQSLDHEMKEIFCASKSVGGEDRVYCFYVGGKMKGSFLETMQAELPKSLLPDEIIEMESLPKLPNGKTDNRALLKSLP</sequence>
<dbReference type="SUPFAM" id="SSF56801">
    <property type="entry name" value="Acetyl-CoA synthetase-like"/>
    <property type="match status" value="1"/>
</dbReference>
<dbReference type="Pfam" id="PF00501">
    <property type="entry name" value="AMP-binding"/>
    <property type="match status" value="1"/>
</dbReference>
<organism evidence="3 4">
    <name type="scientific">Leptospira ryugenii</name>
    <dbReference type="NCBI Taxonomy" id="1917863"/>
    <lineage>
        <taxon>Bacteria</taxon>
        <taxon>Pseudomonadati</taxon>
        <taxon>Spirochaetota</taxon>
        <taxon>Spirochaetia</taxon>
        <taxon>Leptospirales</taxon>
        <taxon>Leptospiraceae</taxon>
        <taxon>Leptospira</taxon>
    </lineage>
</organism>
<dbReference type="Gene3D" id="3.30.300.30">
    <property type="match status" value="1"/>
</dbReference>
<dbReference type="Proteomes" id="UP000245133">
    <property type="component" value="Unassembled WGS sequence"/>
</dbReference>
<name>A0A2P2E541_9LEPT</name>
<evidence type="ECO:0000313" key="4">
    <source>
        <dbReference type="Proteomes" id="UP000245133"/>
    </source>
</evidence>
<protein>
    <submittedName>
        <fullName evidence="3">Phosphopantetheine attachment domain protein</fullName>
    </submittedName>
</protein>
<dbReference type="InterPro" id="IPR045851">
    <property type="entry name" value="AMP-bd_C_sf"/>
</dbReference>
<proteinExistence type="inferred from homology"/>
<dbReference type="GO" id="GO:0006631">
    <property type="term" value="P:fatty acid metabolic process"/>
    <property type="evidence" value="ECO:0007669"/>
    <property type="project" value="TreeGrafter"/>
</dbReference>
<dbReference type="OrthoDB" id="9787658at2"/>
<comment type="similarity">
    <text evidence="1">Belongs to the ATP-dependent AMP-binding enzyme family.</text>
</comment>
<comment type="caution">
    <text evidence="3">The sequence shown here is derived from an EMBL/GenBank/DDBJ whole genome shotgun (WGS) entry which is preliminary data.</text>
</comment>
<reference evidence="3 4" key="1">
    <citation type="submission" date="2018-02" db="EMBL/GenBank/DDBJ databases">
        <title>Novel Leptospira species isolated from soil and water in Japan.</title>
        <authorList>
            <person name="Nakao R."/>
            <person name="Masuzawa T."/>
        </authorList>
    </citation>
    <scope>NUCLEOTIDE SEQUENCE [LARGE SCALE GENOMIC DNA]</scope>
    <source>
        <strain evidence="3 4">YH101</strain>
    </source>
</reference>
<dbReference type="InterPro" id="IPR000873">
    <property type="entry name" value="AMP-dep_synth/lig_dom"/>
</dbReference>
<dbReference type="EMBL" id="BFBB01000009">
    <property type="protein sequence ID" value="GBF52005.1"/>
    <property type="molecule type" value="Genomic_DNA"/>
</dbReference>
<dbReference type="AlphaFoldDB" id="A0A2P2E541"/>
<evidence type="ECO:0000256" key="1">
    <source>
        <dbReference type="ARBA" id="ARBA00006432"/>
    </source>
</evidence>
<keyword evidence="4" id="KW-1185">Reference proteome</keyword>
<feature type="domain" description="AMP-dependent synthetase/ligase" evidence="2">
    <location>
        <begin position="46"/>
        <end position="209"/>
    </location>
</feature>
<dbReference type="PANTHER" id="PTHR43201">
    <property type="entry name" value="ACYL-COA SYNTHETASE"/>
    <property type="match status" value="1"/>
</dbReference>
<evidence type="ECO:0000259" key="2">
    <source>
        <dbReference type="Pfam" id="PF00501"/>
    </source>
</evidence>
<dbReference type="Gene3D" id="3.40.50.12780">
    <property type="entry name" value="N-terminal domain of ligase-like"/>
    <property type="match status" value="1"/>
</dbReference>
<accession>A0A2P2E541</accession>
<gene>
    <name evidence="3" type="ORF">LPTSP4_35430</name>
</gene>
<dbReference type="RefSeq" id="WP_108978386.1">
    <property type="nucleotide sequence ID" value="NZ_BFBB01000009.1"/>
</dbReference>